<dbReference type="Gene3D" id="3.40.140.10">
    <property type="entry name" value="Cytidine Deaminase, domain 2"/>
    <property type="match status" value="1"/>
</dbReference>
<comment type="caution">
    <text evidence="2">The sequence shown here is derived from an EMBL/GenBank/DDBJ whole genome shotgun (WGS) entry which is preliminary data.</text>
</comment>
<dbReference type="CDD" id="cd01283">
    <property type="entry name" value="cytidine_deaminase"/>
    <property type="match status" value="1"/>
</dbReference>
<proteinExistence type="predicted"/>
<evidence type="ECO:0000313" key="3">
    <source>
        <dbReference type="Proteomes" id="UP001500194"/>
    </source>
</evidence>
<protein>
    <recommendedName>
        <fullName evidence="1">CMP/dCMP-type deaminase domain-containing protein</fullName>
    </recommendedName>
</protein>
<name>A0AAV3SXU9_9EURY</name>
<keyword evidence="3" id="KW-1185">Reference proteome</keyword>
<organism evidence="2 3">
    <name type="scientific">Salarchaeum japonicum</name>
    <dbReference type="NCBI Taxonomy" id="555573"/>
    <lineage>
        <taxon>Archaea</taxon>
        <taxon>Methanobacteriati</taxon>
        <taxon>Methanobacteriota</taxon>
        <taxon>Stenosarchaea group</taxon>
        <taxon>Halobacteria</taxon>
        <taxon>Halobacteriales</taxon>
        <taxon>Halobacteriaceae</taxon>
    </lineage>
</organism>
<evidence type="ECO:0000313" key="2">
    <source>
        <dbReference type="EMBL" id="GAA0643250.1"/>
    </source>
</evidence>
<dbReference type="Proteomes" id="UP001500194">
    <property type="component" value="Unassembled WGS sequence"/>
</dbReference>
<dbReference type="InterPro" id="IPR016193">
    <property type="entry name" value="Cytidine_deaminase-like"/>
</dbReference>
<dbReference type="SUPFAM" id="SSF53927">
    <property type="entry name" value="Cytidine deaminase-like"/>
    <property type="match status" value="1"/>
</dbReference>
<sequence length="158" mass="16614">MSDQSRLGDQNRIRSAGKVRRLSLDDLGIPLTDESESRAEKLLQAAEDVAPNTVGDGPDRGAAVMTAGGAIYAAARIETPDQRQTSHELELAVKMALSDGAGRIIEATVVSEEEPVSVCGDCRELVAAFANEDAVIHGVVDGDEVFAATVGELLPDEL</sequence>
<feature type="domain" description="CMP/dCMP-type deaminase" evidence="1">
    <location>
        <begin position="37"/>
        <end position="158"/>
    </location>
</feature>
<dbReference type="EMBL" id="BAAADU010000001">
    <property type="protein sequence ID" value="GAA0643250.1"/>
    <property type="molecule type" value="Genomic_DNA"/>
</dbReference>
<dbReference type="GeneID" id="68574161"/>
<dbReference type="GO" id="GO:0003824">
    <property type="term" value="F:catalytic activity"/>
    <property type="evidence" value="ECO:0007669"/>
    <property type="project" value="InterPro"/>
</dbReference>
<dbReference type="PROSITE" id="PS51747">
    <property type="entry name" value="CYT_DCMP_DEAMINASES_2"/>
    <property type="match status" value="1"/>
</dbReference>
<gene>
    <name evidence="2" type="ORF">GCM10009019_01400</name>
</gene>
<dbReference type="InterPro" id="IPR002125">
    <property type="entry name" value="CMP_dCMP_dom"/>
</dbReference>
<dbReference type="RefSeq" id="WP_227262430.1">
    <property type="nucleotide sequence ID" value="NZ_BAAADU010000001.1"/>
</dbReference>
<dbReference type="AlphaFoldDB" id="A0AAV3SXU9"/>
<accession>A0AAV3SXU9</accession>
<reference evidence="2 3" key="1">
    <citation type="journal article" date="2019" name="Int. J. Syst. Evol. Microbiol.">
        <title>The Global Catalogue of Microorganisms (GCM) 10K type strain sequencing project: providing services to taxonomists for standard genome sequencing and annotation.</title>
        <authorList>
            <consortium name="The Broad Institute Genomics Platform"/>
            <consortium name="The Broad Institute Genome Sequencing Center for Infectious Disease"/>
            <person name="Wu L."/>
            <person name="Ma J."/>
        </authorList>
    </citation>
    <scope>NUCLEOTIDE SEQUENCE [LARGE SCALE GENOMIC DNA]</scope>
    <source>
        <strain evidence="2 3">JCM 16327</strain>
    </source>
</reference>
<evidence type="ECO:0000259" key="1">
    <source>
        <dbReference type="PROSITE" id="PS51747"/>
    </source>
</evidence>